<gene>
    <name evidence="1" type="ORF">NDU88_003974</name>
</gene>
<organism evidence="1 2">
    <name type="scientific">Pleurodeles waltl</name>
    <name type="common">Iberian ribbed newt</name>
    <dbReference type="NCBI Taxonomy" id="8319"/>
    <lineage>
        <taxon>Eukaryota</taxon>
        <taxon>Metazoa</taxon>
        <taxon>Chordata</taxon>
        <taxon>Craniata</taxon>
        <taxon>Vertebrata</taxon>
        <taxon>Euteleostomi</taxon>
        <taxon>Amphibia</taxon>
        <taxon>Batrachia</taxon>
        <taxon>Caudata</taxon>
        <taxon>Salamandroidea</taxon>
        <taxon>Salamandridae</taxon>
        <taxon>Pleurodelinae</taxon>
        <taxon>Pleurodeles</taxon>
    </lineage>
</organism>
<evidence type="ECO:0000313" key="1">
    <source>
        <dbReference type="EMBL" id="KAJ1090846.1"/>
    </source>
</evidence>
<evidence type="ECO:0000313" key="2">
    <source>
        <dbReference type="Proteomes" id="UP001066276"/>
    </source>
</evidence>
<accession>A0AAV7LGS7</accession>
<name>A0AAV7LGS7_PLEWA</name>
<sequence>MVLDEPFTVEELIQVISAMLVNKAPGLDGLTAKFYKEFALTVALRLLALYEESLAARVHTPSLREELIVTILKPDKDPQRLESYRPLSTINMDNKILAKLMA</sequence>
<dbReference type="PANTHER" id="PTHR19446">
    <property type="entry name" value="REVERSE TRANSCRIPTASES"/>
    <property type="match status" value="1"/>
</dbReference>
<keyword evidence="2" id="KW-1185">Reference proteome</keyword>
<dbReference type="AlphaFoldDB" id="A0AAV7LGS7"/>
<dbReference type="EMBL" id="JANPWB010000015">
    <property type="protein sequence ID" value="KAJ1090846.1"/>
    <property type="molecule type" value="Genomic_DNA"/>
</dbReference>
<reference evidence="1" key="1">
    <citation type="journal article" date="2022" name="bioRxiv">
        <title>Sequencing and chromosome-scale assembly of the giantPleurodeles waltlgenome.</title>
        <authorList>
            <person name="Brown T."/>
            <person name="Elewa A."/>
            <person name="Iarovenko S."/>
            <person name="Subramanian E."/>
            <person name="Araus A.J."/>
            <person name="Petzold A."/>
            <person name="Susuki M."/>
            <person name="Suzuki K.-i.T."/>
            <person name="Hayashi T."/>
            <person name="Toyoda A."/>
            <person name="Oliveira C."/>
            <person name="Osipova E."/>
            <person name="Leigh N.D."/>
            <person name="Simon A."/>
            <person name="Yun M.H."/>
        </authorList>
    </citation>
    <scope>NUCLEOTIDE SEQUENCE</scope>
    <source>
        <strain evidence="1">20211129_DDA</strain>
        <tissue evidence="1">Liver</tissue>
    </source>
</reference>
<comment type="caution">
    <text evidence="1">The sequence shown here is derived from an EMBL/GenBank/DDBJ whole genome shotgun (WGS) entry which is preliminary data.</text>
</comment>
<dbReference type="Proteomes" id="UP001066276">
    <property type="component" value="Chromosome 11"/>
</dbReference>
<proteinExistence type="predicted"/>
<protein>
    <submittedName>
        <fullName evidence="1">Uncharacterized protein</fullName>
    </submittedName>
</protein>